<comment type="caution">
    <text evidence="1">The sequence shown here is derived from an EMBL/GenBank/DDBJ whole genome shotgun (WGS) entry which is preliminary data.</text>
</comment>
<reference evidence="1 2" key="1">
    <citation type="submission" date="2013-11" db="EMBL/GenBank/DDBJ databases">
        <title>The Genome Sequence of Phytophthora parasitica P1976.</title>
        <authorList>
            <consortium name="The Broad Institute Genomics Platform"/>
            <person name="Russ C."/>
            <person name="Tyler B."/>
            <person name="Panabieres F."/>
            <person name="Shan W."/>
            <person name="Tripathy S."/>
            <person name="Grunwald N."/>
            <person name="Machado M."/>
            <person name="Johnson C.S."/>
            <person name="Walker B."/>
            <person name="Young S."/>
            <person name="Zeng Q."/>
            <person name="Gargeya S."/>
            <person name="Fitzgerald M."/>
            <person name="Haas B."/>
            <person name="Abouelleil A."/>
            <person name="Allen A.W."/>
            <person name="Alvarado L."/>
            <person name="Arachchi H.M."/>
            <person name="Berlin A.M."/>
            <person name="Chapman S.B."/>
            <person name="Gainer-Dewar J."/>
            <person name="Goldberg J."/>
            <person name="Griggs A."/>
            <person name="Gujja S."/>
            <person name="Hansen M."/>
            <person name="Howarth C."/>
            <person name="Imamovic A."/>
            <person name="Ireland A."/>
            <person name="Larimer J."/>
            <person name="McCowan C."/>
            <person name="Murphy C."/>
            <person name="Pearson M."/>
            <person name="Poon T.W."/>
            <person name="Priest M."/>
            <person name="Roberts A."/>
            <person name="Saif S."/>
            <person name="Shea T."/>
            <person name="Sisk P."/>
            <person name="Sykes S."/>
            <person name="Wortman J."/>
            <person name="Nusbaum C."/>
            <person name="Birren B."/>
        </authorList>
    </citation>
    <scope>NUCLEOTIDE SEQUENCE [LARGE SCALE GENOMIC DNA]</scope>
    <source>
        <strain evidence="1 2">P1976</strain>
    </source>
</reference>
<dbReference type="Proteomes" id="UP000028582">
    <property type="component" value="Unassembled WGS sequence"/>
</dbReference>
<protein>
    <submittedName>
        <fullName evidence="1">Uncharacterized protein</fullName>
    </submittedName>
</protein>
<dbReference type="EMBL" id="ANJA01000830">
    <property type="protein sequence ID" value="ETO81716.1"/>
    <property type="molecule type" value="Genomic_DNA"/>
</dbReference>
<proteinExistence type="predicted"/>
<evidence type="ECO:0000313" key="2">
    <source>
        <dbReference type="Proteomes" id="UP000028582"/>
    </source>
</evidence>
<organism evidence="1 2">
    <name type="scientific">Phytophthora nicotianae P1976</name>
    <dbReference type="NCBI Taxonomy" id="1317066"/>
    <lineage>
        <taxon>Eukaryota</taxon>
        <taxon>Sar</taxon>
        <taxon>Stramenopiles</taxon>
        <taxon>Oomycota</taxon>
        <taxon>Peronosporomycetes</taxon>
        <taxon>Peronosporales</taxon>
        <taxon>Peronosporaceae</taxon>
        <taxon>Phytophthora</taxon>
    </lineage>
</organism>
<sequence length="185" mass="20218">MAATATTHGLETCESNNAALSSFIANAWFKYADSLRLVVREDSDHPIRESIEPFRNSVPSLAIKELRSPHCQSRVSRAQLELRPVLPASTEVNPSPSSEKGGLPSMVTEKLSVVISLKRDAIPAESLGTPRTITISTFNSSEMVWQMLLALQSPNSMKKLKRMNAKMPKTATKALNLGNEGRGSR</sequence>
<dbReference type="AlphaFoldDB" id="A0A081AS55"/>
<evidence type="ECO:0000313" key="1">
    <source>
        <dbReference type="EMBL" id="ETO81716.1"/>
    </source>
</evidence>
<gene>
    <name evidence="1" type="ORF">F444_04036</name>
</gene>
<name>A0A081AS55_PHYNI</name>
<accession>A0A081AS55</accession>